<evidence type="ECO:0000313" key="6">
    <source>
        <dbReference type="Proteomes" id="UP001596002"/>
    </source>
</evidence>
<evidence type="ECO:0000256" key="2">
    <source>
        <dbReference type="ARBA" id="ARBA00023136"/>
    </source>
</evidence>
<dbReference type="PIRSF" id="PIRSF005690">
    <property type="entry name" value="GerBA"/>
    <property type="match status" value="1"/>
</dbReference>
<sequence length="528" mass="57854">MQRSPVSSFSKKNRKKSNSNPPSAQNSASGNGSSEYSIELTSDLQENLTILKRAIGHSPDVVIREIVIGSMKLPGAIVFVDNLVDKQTIQAEILRSLVLESPEIQNNQIPPLKQLTVYLQRNTITAGEARTGKTLDELSLFVLSGDTVVLVDGSSEFLIIGTRKIPSRNVEAPLTEISVRGPFDSFIEVLRINMALIRRRVRDPNLAFEPFYVGRRGKSELVIAYIKGIANEELVTEVKQRLSAIDIDEAPDSGFIEQLIEDNFLSPFPQAQVTERPDKVASAILQGRVAIMLDGSPFALLVPVTFAQLLQAPEDYYDRWIIGSLIRLLRYSTAFISVFLPALYIALVSFHPGLIPSKLALSIAASREGVPFPAAIEAFLLEATLEILREAGLRLPKPIGPTVGIVGGLVIGEAAVAAGIVSPIMVIIVALGAISSFSIPSYSVAITFRILRFGFMISAAMLGLYGIIIAYIFLNVHIVRLQSFGTVYSAPFAPYKFTDWKDLVLRFPLALFKKRPASIDVEDEERMA</sequence>
<reference evidence="6" key="1">
    <citation type="journal article" date="2019" name="Int. J. Syst. Evol. Microbiol.">
        <title>The Global Catalogue of Microorganisms (GCM) 10K type strain sequencing project: providing services to taxonomists for standard genome sequencing and annotation.</title>
        <authorList>
            <consortium name="The Broad Institute Genomics Platform"/>
            <consortium name="The Broad Institute Genome Sequencing Center for Infectious Disease"/>
            <person name="Wu L."/>
            <person name="Ma J."/>
        </authorList>
    </citation>
    <scope>NUCLEOTIDE SEQUENCE [LARGE SCALE GENOMIC DNA]</scope>
    <source>
        <strain evidence="6">WYCCWR 12678</strain>
    </source>
</reference>
<name>A0ABV9Q8A6_9BACL</name>
<feature type="transmembrane region" description="Helical" evidence="4">
    <location>
        <begin position="453"/>
        <end position="474"/>
    </location>
</feature>
<protein>
    <submittedName>
        <fullName evidence="5">Spore germination protein</fullName>
    </submittedName>
</protein>
<accession>A0ABV9Q8A6</accession>
<evidence type="ECO:0000313" key="5">
    <source>
        <dbReference type="EMBL" id="MFC4770295.1"/>
    </source>
</evidence>
<dbReference type="PANTHER" id="PTHR22550">
    <property type="entry name" value="SPORE GERMINATION PROTEIN"/>
    <property type="match status" value="1"/>
</dbReference>
<keyword evidence="2 4" id="KW-0472">Membrane</keyword>
<gene>
    <name evidence="5" type="ORF">ACFO8Q_23745</name>
</gene>
<evidence type="ECO:0000256" key="3">
    <source>
        <dbReference type="SAM" id="MobiDB-lite"/>
    </source>
</evidence>
<proteinExistence type="inferred from homology"/>
<dbReference type="Pfam" id="PF03323">
    <property type="entry name" value="GerA"/>
    <property type="match status" value="1"/>
</dbReference>
<keyword evidence="4" id="KW-0812">Transmembrane</keyword>
<keyword evidence="4" id="KW-1133">Transmembrane helix</keyword>
<dbReference type="RefSeq" id="WP_380029770.1">
    <property type="nucleotide sequence ID" value="NZ_JBHSHC010000158.1"/>
</dbReference>
<dbReference type="PANTHER" id="PTHR22550:SF5">
    <property type="entry name" value="LEUCINE ZIPPER PROTEIN 4"/>
    <property type="match status" value="1"/>
</dbReference>
<comment type="caution">
    <text evidence="5">The sequence shown here is derived from an EMBL/GenBank/DDBJ whole genome shotgun (WGS) entry which is preliminary data.</text>
</comment>
<keyword evidence="6" id="KW-1185">Reference proteome</keyword>
<feature type="transmembrane region" description="Helical" evidence="4">
    <location>
        <begin position="409"/>
        <end position="433"/>
    </location>
</feature>
<dbReference type="Proteomes" id="UP001596002">
    <property type="component" value="Unassembled WGS sequence"/>
</dbReference>
<dbReference type="EMBL" id="JBHSHC010000158">
    <property type="protein sequence ID" value="MFC4770295.1"/>
    <property type="molecule type" value="Genomic_DNA"/>
</dbReference>
<feature type="region of interest" description="Disordered" evidence="3">
    <location>
        <begin position="1"/>
        <end position="35"/>
    </location>
</feature>
<organism evidence="5 6">
    <name type="scientific">Effusibacillus consociatus</name>
    <dbReference type="NCBI Taxonomy" id="1117041"/>
    <lineage>
        <taxon>Bacteria</taxon>
        <taxon>Bacillati</taxon>
        <taxon>Bacillota</taxon>
        <taxon>Bacilli</taxon>
        <taxon>Bacillales</taxon>
        <taxon>Alicyclobacillaceae</taxon>
        <taxon>Effusibacillus</taxon>
    </lineage>
</organism>
<evidence type="ECO:0000256" key="1">
    <source>
        <dbReference type="ARBA" id="ARBA00005278"/>
    </source>
</evidence>
<evidence type="ECO:0000256" key="4">
    <source>
        <dbReference type="SAM" id="Phobius"/>
    </source>
</evidence>
<dbReference type="InterPro" id="IPR050768">
    <property type="entry name" value="UPF0353/GerABKA_families"/>
</dbReference>
<feature type="transmembrane region" description="Helical" evidence="4">
    <location>
        <begin position="328"/>
        <end position="350"/>
    </location>
</feature>
<comment type="similarity">
    <text evidence="1">Belongs to the GerABKA family.</text>
</comment>
<dbReference type="InterPro" id="IPR004995">
    <property type="entry name" value="Spore_Ger"/>
</dbReference>
<feature type="compositionally biased region" description="Low complexity" evidence="3">
    <location>
        <begin position="18"/>
        <end position="34"/>
    </location>
</feature>